<sequence>MQDSPMAILARRMYKKGAAAGVQLLVHWAGQDKVEATWEDYEDFQSRFPDFQF</sequence>
<name>A0A540N5X0_MALBA</name>
<dbReference type="InterPro" id="IPR023780">
    <property type="entry name" value="Chromo_domain"/>
</dbReference>
<evidence type="ECO:0000259" key="1">
    <source>
        <dbReference type="PROSITE" id="PS50013"/>
    </source>
</evidence>
<dbReference type="InterPro" id="IPR000953">
    <property type="entry name" value="Chromo/chromo_shadow_dom"/>
</dbReference>
<dbReference type="Pfam" id="PF00385">
    <property type="entry name" value="Chromo"/>
    <property type="match status" value="1"/>
</dbReference>
<dbReference type="InterPro" id="IPR016197">
    <property type="entry name" value="Chromo-like_dom_sf"/>
</dbReference>
<accession>A0A540N5X0</accession>
<dbReference type="PROSITE" id="PS50013">
    <property type="entry name" value="CHROMO_2"/>
    <property type="match status" value="1"/>
</dbReference>
<reference evidence="2 3" key="1">
    <citation type="journal article" date="2019" name="G3 (Bethesda)">
        <title>Sequencing of a Wild Apple (Malus baccata) Genome Unravels the Differences Between Cultivated and Wild Apple Species Regarding Disease Resistance and Cold Tolerance.</title>
        <authorList>
            <person name="Chen X."/>
        </authorList>
    </citation>
    <scope>NUCLEOTIDE SEQUENCE [LARGE SCALE GENOMIC DNA]</scope>
    <source>
        <strain evidence="3">cv. Shandingzi</strain>
        <tissue evidence="2">Leaves</tissue>
    </source>
</reference>
<evidence type="ECO:0000313" key="2">
    <source>
        <dbReference type="EMBL" id="TQE06457.1"/>
    </source>
</evidence>
<keyword evidence="3" id="KW-1185">Reference proteome</keyword>
<dbReference type="Gene3D" id="2.40.50.40">
    <property type="match status" value="1"/>
</dbReference>
<dbReference type="SUPFAM" id="SSF54160">
    <property type="entry name" value="Chromo domain-like"/>
    <property type="match status" value="1"/>
</dbReference>
<proteinExistence type="predicted"/>
<evidence type="ECO:0000313" key="3">
    <source>
        <dbReference type="Proteomes" id="UP000315295"/>
    </source>
</evidence>
<comment type="caution">
    <text evidence="2">The sequence shown here is derived from an EMBL/GenBank/DDBJ whole genome shotgun (WGS) entry which is preliminary data.</text>
</comment>
<gene>
    <name evidence="2" type="ORF">C1H46_007956</name>
</gene>
<protein>
    <recommendedName>
        <fullName evidence="1">Chromo domain-containing protein</fullName>
    </recommendedName>
</protein>
<dbReference type="EMBL" id="VIEB01000103">
    <property type="protein sequence ID" value="TQE06457.1"/>
    <property type="molecule type" value="Genomic_DNA"/>
</dbReference>
<organism evidence="2 3">
    <name type="scientific">Malus baccata</name>
    <name type="common">Siberian crab apple</name>
    <name type="synonym">Pyrus baccata</name>
    <dbReference type="NCBI Taxonomy" id="106549"/>
    <lineage>
        <taxon>Eukaryota</taxon>
        <taxon>Viridiplantae</taxon>
        <taxon>Streptophyta</taxon>
        <taxon>Embryophyta</taxon>
        <taxon>Tracheophyta</taxon>
        <taxon>Spermatophyta</taxon>
        <taxon>Magnoliopsida</taxon>
        <taxon>eudicotyledons</taxon>
        <taxon>Gunneridae</taxon>
        <taxon>Pentapetalae</taxon>
        <taxon>rosids</taxon>
        <taxon>fabids</taxon>
        <taxon>Rosales</taxon>
        <taxon>Rosaceae</taxon>
        <taxon>Amygdaloideae</taxon>
        <taxon>Maleae</taxon>
        <taxon>Malus</taxon>
    </lineage>
</organism>
<dbReference type="Proteomes" id="UP000315295">
    <property type="component" value="Unassembled WGS sequence"/>
</dbReference>
<feature type="domain" description="Chromo" evidence="1">
    <location>
        <begin position="3"/>
        <end position="53"/>
    </location>
</feature>
<dbReference type="AlphaFoldDB" id="A0A540N5X0"/>